<feature type="non-terminal residue" evidence="3">
    <location>
        <position position="395"/>
    </location>
</feature>
<feature type="compositionally biased region" description="Polar residues" evidence="1">
    <location>
        <begin position="341"/>
        <end position="351"/>
    </location>
</feature>
<dbReference type="EMBL" id="ML005365">
    <property type="protein sequence ID" value="RKP18800.1"/>
    <property type="molecule type" value="Genomic_DNA"/>
</dbReference>
<organism evidence="3 4">
    <name type="scientific">Rozella allomycis (strain CSF55)</name>
    <dbReference type="NCBI Taxonomy" id="988480"/>
    <lineage>
        <taxon>Eukaryota</taxon>
        <taxon>Fungi</taxon>
        <taxon>Fungi incertae sedis</taxon>
        <taxon>Cryptomycota</taxon>
        <taxon>Cryptomycota incertae sedis</taxon>
        <taxon>Rozella</taxon>
    </lineage>
</organism>
<dbReference type="AlphaFoldDB" id="A0A4P9YK24"/>
<feature type="compositionally biased region" description="Low complexity" evidence="1">
    <location>
        <begin position="116"/>
        <end position="145"/>
    </location>
</feature>
<protein>
    <submittedName>
        <fullName evidence="3">Uncharacterized protein</fullName>
    </submittedName>
</protein>
<dbReference type="Proteomes" id="UP000281549">
    <property type="component" value="Unassembled WGS sequence"/>
</dbReference>
<feature type="signal peptide" evidence="2">
    <location>
        <begin position="1"/>
        <end position="20"/>
    </location>
</feature>
<reference evidence="4" key="1">
    <citation type="journal article" date="2018" name="Nat. Microbiol.">
        <title>Leveraging single-cell genomics to expand the fungal tree of life.</title>
        <authorList>
            <person name="Ahrendt S.R."/>
            <person name="Quandt C.A."/>
            <person name="Ciobanu D."/>
            <person name="Clum A."/>
            <person name="Salamov A."/>
            <person name="Andreopoulos B."/>
            <person name="Cheng J.F."/>
            <person name="Woyke T."/>
            <person name="Pelin A."/>
            <person name="Henrissat B."/>
            <person name="Reynolds N.K."/>
            <person name="Benny G.L."/>
            <person name="Smith M.E."/>
            <person name="James T.Y."/>
            <person name="Grigoriev I.V."/>
        </authorList>
    </citation>
    <scope>NUCLEOTIDE SEQUENCE [LARGE SCALE GENOMIC DNA]</scope>
    <source>
        <strain evidence="4">CSF55</strain>
    </source>
</reference>
<feature type="compositionally biased region" description="Polar residues" evidence="1">
    <location>
        <begin position="266"/>
        <end position="275"/>
    </location>
</feature>
<evidence type="ECO:0000313" key="3">
    <source>
        <dbReference type="EMBL" id="RKP18800.1"/>
    </source>
</evidence>
<evidence type="ECO:0000256" key="2">
    <source>
        <dbReference type="SAM" id="SignalP"/>
    </source>
</evidence>
<feature type="chain" id="PRO_5020625192" evidence="2">
    <location>
        <begin position="21"/>
        <end position="395"/>
    </location>
</feature>
<gene>
    <name evidence="3" type="ORF">ROZALSC1DRAFT_22879</name>
</gene>
<proteinExistence type="predicted"/>
<evidence type="ECO:0000256" key="1">
    <source>
        <dbReference type="SAM" id="MobiDB-lite"/>
    </source>
</evidence>
<name>A0A4P9YK24_ROZAC</name>
<accession>A0A4P9YK24</accession>
<feature type="compositionally biased region" description="Low complexity" evidence="1">
    <location>
        <begin position="168"/>
        <end position="222"/>
    </location>
</feature>
<feature type="region of interest" description="Disordered" evidence="1">
    <location>
        <begin position="111"/>
        <end position="233"/>
    </location>
</feature>
<sequence>MQLILVLGLLPLFQLSNVLAMPVPSVAGSQFTPAAPGQVNQGGKAANDISAEGNIAGGSLPPPLPGAPNIPSMAGGAYPADAYVAAETTQGGPGDQMPMEDPAAMMQAAGGNVQYQSQSSHSGSGNAAHSGGPSAPTMPASAGAPAMPPMPDGADAYPAEAAQGGPGDQMPMQDPAAMMQAAGGNVQYQSQSSQSGSGNSAHDPTSGSYPSSAEMPSSSGAPEIPPMTGDASPADAYAAEAAQGGPGAQMPMEDPAAMMNAAGPTAQYQSQSSHSDPGKAVTDHSAGGSPAMPTSSGAPEIPPMAGGGGADPYASATPDMPSADEMAAMMNAAGPDAPQPLSANAGASQEYMQAGAAMADMSTQMPDPSTHSSGAGSSAANAHGSTSPSSATQET</sequence>
<feature type="compositionally biased region" description="Low complexity" evidence="1">
    <location>
        <begin position="369"/>
        <end position="387"/>
    </location>
</feature>
<evidence type="ECO:0000313" key="4">
    <source>
        <dbReference type="Proteomes" id="UP000281549"/>
    </source>
</evidence>
<feature type="region of interest" description="Disordered" evidence="1">
    <location>
        <begin position="263"/>
        <end position="395"/>
    </location>
</feature>
<keyword evidence="2" id="KW-0732">Signal</keyword>